<organism evidence="6 7">
    <name type="scientific">Candidatus Sungiibacteriota bacterium</name>
    <dbReference type="NCBI Taxonomy" id="2750080"/>
    <lineage>
        <taxon>Bacteria</taxon>
        <taxon>Candidatus Sungiibacteriota</taxon>
    </lineage>
</organism>
<reference evidence="6" key="1">
    <citation type="submission" date="2020-07" db="EMBL/GenBank/DDBJ databases">
        <title>Huge and variable diversity of episymbiotic CPR bacteria and DPANN archaea in groundwater ecosystems.</title>
        <authorList>
            <person name="He C.Y."/>
            <person name="Keren R."/>
            <person name="Whittaker M."/>
            <person name="Farag I.F."/>
            <person name="Doudna J."/>
            <person name="Cate J.H.D."/>
            <person name="Banfield J.F."/>
        </authorList>
    </citation>
    <scope>NUCLEOTIDE SEQUENCE</scope>
    <source>
        <strain evidence="6">NC_groundwater_193_Ag_S-0.1um_51_7</strain>
    </source>
</reference>
<feature type="domain" description="Transketolase-like pyrimidine-binding" evidence="5">
    <location>
        <begin position="22"/>
        <end position="187"/>
    </location>
</feature>
<dbReference type="SUPFAM" id="SSF52922">
    <property type="entry name" value="TK C-terminal domain-like"/>
    <property type="match status" value="1"/>
</dbReference>
<dbReference type="PROSITE" id="PS00802">
    <property type="entry name" value="TRANSKETOLASE_2"/>
    <property type="match status" value="1"/>
</dbReference>
<dbReference type="Proteomes" id="UP000724148">
    <property type="component" value="Unassembled WGS sequence"/>
</dbReference>
<evidence type="ECO:0000256" key="2">
    <source>
        <dbReference type="ARBA" id="ARBA00007131"/>
    </source>
</evidence>
<keyword evidence="3" id="KW-0808">Transferase</keyword>
<dbReference type="InterPro" id="IPR033248">
    <property type="entry name" value="Transketolase_C"/>
</dbReference>
<evidence type="ECO:0000313" key="7">
    <source>
        <dbReference type="Proteomes" id="UP000724148"/>
    </source>
</evidence>
<evidence type="ECO:0000313" key="6">
    <source>
        <dbReference type="EMBL" id="MBI2097009.1"/>
    </source>
</evidence>
<sequence>MPINLRAKLVENILDFQSIEQRPTRDGYGQGLVRAGEENPNVVALCADLTESTRTLLFQQKFPLRFLEIGVAEQNLAAVASGLAAVGKVPFISSYAMFSPGRNWEQIRTTICYNERNVKIAGAHAGVSVGPDGATHQAIEDIAITRPIANMTVLVPCDVEEARKVTVAAGKFVGPVYMRFAREKTPVFTTAETPFEIGKAYVFWAEPDGRKPDVAIVACGPLVHNAILAAAELEKEGTSVRVINNPSVKPMDEKTIIEAARDAGAMVTVEEHQVAGGMGSAVAEVLAKNYPVPMEFVGVQNRFGESGEPSELIERFGMGVKHILEAVKRVRERKRD</sequence>
<dbReference type="InterPro" id="IPR005475">
    <property type="entry name" value="Transketolase-like_Pyr-bd"/>
</dbReference>
<accession>A0A931SDC4</accession>
<gene>
    <name evidence="6" type="ORF">HYT40_02560</name>
</gene>
<dbReference type="Pfam" id="PF02780">
    <property type="entry name" value="Transketolase_C"/>
    <property type="match status" value="1"/>
</dbReference>
<dbReference type="SUPFAM" id="SSF52518">
    <property type="entry name" value="Thiamin diphosphate-binding fold (THDP-binding)"/>
    <property type="match status" value="1"/>
</dbReference>
<dbReference type="SMART" id="SM00861">
    <property type="entry name" value="Transket_pyr"/>
    <property type="match status" value="1"/>
</dbReference>
<dbReference type="PANTHER" id="PTHR43825:SF1">
    <property type="entry name" value="TRANSKETOLASE-LIKE PYRIMIDINE-BINDING DOMAIN-CONTAINING PROTEIN"/>
    <property type="match status" value="1"/>
</dbReference>
<proteinExistence type="inferred from homology"/>
<dbReference type="EMBL" id="JACOZA010000072">
    <property type="protein sequence ID" value="MBI2097009.1"/>
    <property type="molecule type" value="Genomic_DNA"/>
</dbReference>
<dbReference type="InterPro" id="IPR020826">
    <property type="entry name" value="Transketolase_BS"/>
</dbReference>
<dbReference type="InterPro" id="IPR009014">
    <property type="entry name" value="Transketo_C/PFOR_II"/>
</dbReference>
<comment type="similarity">
    <text evidence="2">Belongs to the transketolase family.</text>
</comment>
<protein>
    <submittedName>
        <fullName evidence="6">Transketolase family protein</fullName>
    </submittedName>
</protein>
<dbReference type="Gene3D" id="3.40.50.920">
    <property type="match status" value="1"/>
</dbReference>
<evidence type="ECO:0000256" key="4">
    <source>
        <dbReference type="ARBA" id="ARBA00023052"/>
    </source>
</evidence>
<dbReference type="GO" id="GO:0016740">
    <property type="term" value="F:transferase activity"/>
    <property type="evidence" value="ECO:0007669"/>
    <property type="project" value="UniProtKB-KW"/>
</dbReference>
<comment type="cofactor">
    <cofactor evidence="1">
        <name>thiamine diphosphate</name>
        <dbReference type="ChEBI" id="CHEBI:58937"/>
    </cofactor>
</comment>
<dbReference type="Pfam" id="PF02779">
    <property type="entry name" value="Transket_pyr"/>
    <property type="match status" value="1"/>
</dbReference>
<dbReference type="InterPro" id="IPR051157">
    <property type="entry name" value="PDH/Transketolase"/>
</dbReference>
<keyword evidence="4" id="KW-0786">Thiamine pyrophosphate</keyword>
<comment type="caution">
    <text evidence="6">The sequence shown here is derived from an EMBL/GenBank/DDBJ whole genome shotgun (WGS) entry which is preliminary data.</text>
</comment>
<evidence type="ECO:0000256" key="3">
    <source>
        <dbReference type="ARBA" id="ARBA00022679"/>
    </source>
</evidence>
<evidence type="ECO:0000256" key="1">
    <source>
        <dbReference type="ARBA" id="ARBA00001964"/>
    </source>
</evidence>
<dbReference type="PANTHER" id="PTHR43825">
    <property type="entry name" value="PYRUVATE DEHYDROGENASE E1 COMPONENT"/>
    <property type="match status" value="1"/>
</dbReference>
<dbReference type="CDD" id="cd07033">
    <property type="entry name" value="TPP_PYR_DXS_TK_like"/>
    <property type="match status" value="1"/>
</dbReference>
<dbReference type="FunFam" id="3.40.50.970:FF:000129">
    <property type="entry name" value="Transketolase"/>
    <property type="match status" value="1"/>
</dbReference>
<dbReference type="InterPro" id="IPR029061">
    <property type="entry name" value="THDP-binding"/>
</dbReference>
<dbReference type="Gene3D" id="3.40.50.970">
    <property type="match status" value="1"/>
</dbReference>
<name>A0A931SDC4_9BACT</name>
<dbReference type="AlphaFoldDB" id="A0A931SDC4"/>
<evidence type="ECO:0000259" key="5">
    <source>
        <dbReference type="SMART" id="SM00861"/>
    </source>
</evidence>